<name>A0A9X2G846_9MICO</name>
<feature type="compositionally biased region" description="Low complexity" evidence="1">
    <location>
        <begin position="273"/>
        <end position="293"/>
    </location>
</feature>
<evidence type="ECO:0000313" key="5">
    <source>
        <dbReference type="Proteomes" id="UP001139493"/>
    </source>
</evidence>
<dbReference type="Proteomes" id="UP001139493">
    <property type="component" value="Unassembled WGS sequence"/>
</dbReference>
<keyword evidence="2" id="KW-0812">Transmembrane</keyword>
<feature type="domain" description="General stress protein 17M-like" evidence="3">
    <location>
        <begin position="18"/>
        <end position="105"/>
    </location>
</feature>
<organism evidence="4 5">
    <name type="scientific">Promicromonospora thailandica</name>
    <dbReference type="NCBI Taxonomy" id="765201"/>
    <lineage>
        <taxon>Bacteria</taxon>
        <taxon>Bacillati</taxon>
        <taxon>Actinomycetota</taxon>
        <taxon>Actinomycetes</taxon>
        <taxon>Micrococcales</taxon>
        <taxon>Promicromonosporaceae</taxon>
        <taxon>Promicromonospora</taxon>
    </lineage>
</organism>
<feature type="compositionally biased region" description="Gly residues" evidence="1">
    <location>
        <begin position="160"/>
        <end position="169"/>
    </location>
</feature>
<dbReference type="EMBL" id="JAMTCS010000006">
    <property type="protein sequence ID" value="MCP2264969.1"/>
    <property type="molecule type" value="Genomic_DNA"/>
</dbReference>
<evidence type="ECO:0000256" key="2">
    <source>
        <dbReference type="SAM" id="Phobius"/>
    </source>
</evidence>
<evidence type="ECO:0000256" key="1">
    <source>
        <dbReference type="SAM" id="MobiDB-lite"/>
    </source>
</evidence>
<reference evidence="4" key="1">
    <citation type="submission" date="2022-06" db="EMBL/GenBank/DDBJ databases">
        <title>Genomic Encyclopedia of Archaeal and Bacterial Type Strains, Phase II (KMG-II): from individual species to whole genera.</title>
        <authorList>
            <person name="Goeker M."/>
        </authorList>
    </citation>
    <scope>NUCLEOTIDE SEQUENCE</scope>
    <source>
        <strain evidence="4">DSM 26652</strain>
    </source>
</reference>
<protein>
    <recommendedName>
        <fullName evidence="3">General stress protein 17M-like domain-containing protein</fullName>
    </recommendedName>
</protein>
<feature type="compositionally biased region" description="Pro residues" evidence="1">
    <location>
        <begin position="184"/>
        <end position="202"/>
    </location>
</feature>
<evidence type="ECO:0000259" key="3">
    <source>
        <dbReference type="Pfam" id="PF11181"/>
    </source>
</evidence>
<keyword evidence="2" id="KW-1133">Transmembrane helix</keyword>
<feature type="transmembrane region" description="Helical" evidence="2">
    <location>
        <begin position="67"/>
        <end position="90"/>
    </location>
</feature>
<dbReference type="Pfam" id="PF11181">
    <property type="entry name" value="YflT"/>
    <property type="match status" value="1"/>
</dbReference>
<feature type="compositionally biased region" description="Gly residues" evidence="1">
    <location>
        <begin position="228"/>
        <end position="259"/>
    </location>
</feature>
<sequence length="322" mass="31153">MSRPGAVPKVPTLPAGDEVAAYSTYLEAQKAVDYLSDNKFPVENVTIVGTDLRMVERVTGRLTYGRVALAGALSGAWFGFFVGLLLTLFAGGSSGFQVMFAGIALGAGFGLLFSILSYSFTGGRRDFTSSSQIVAATYAILCGHDLASDARALLVQSPGGLGKSRGGATVGSPPVYGTQAPAAAAPPTPGAPPAPAAPPARPTDPRWVTPSGEPRYGAMRPGSDTGAGASGAGGSGAGGSGAGGSGAGSSGAGSSGASGAGAAAPGAAGPGAPGTTAGDGPSDAAPAGSTESPETPPTSPGPRPEDDTPTSRTNPYAPPTDD</sequence>
<gene>
    <name evidence="4" type="ORF">APR03_002312</name>
</gene>
<proteinExistence type="predicted"/>
<accession>A0A9X2G846</accession>
<dbReference type="InterPro" id="IPR025889">
    <property type="entry name" value="GSP17M-like_dom"/>
</dbReference>
<dbReference type="AlphaFoldDB" id="A0A9X2G846"/>
<keyword evidence="5" id="KW-1185">Reference proteome</keyword>
<comment type="caution">
    <text evidence="4">The sequence shown here is derived from an EMBL/GenBank/DDBJ whole genome shotgun (WGS) entry which is preliminary data.</text>
</comment>
<feature type="transmembrane region" description="Helical" evidence="2">
    <location>
        <begin position="96"/>
        <end position="120"/>
    </location>
</feature>
<feature type="region of interest" description="Disordered" evidence="1">
    <location>
        <begin position="160"/>
        <end position="322"/>
    </location>
</feature>
<keyword evidence="2" id="KW-0472">Membrane</keyword>
<evidence type="ECO:0000313" key="4">
    <source>
        <dbReference type="EMBL" id="MCP2264969.1"/>
    </source>
</evidence>